<evidence type="ECO:0000259" key="2">
    <source>
        <dbReference type="PROSITE" id="PS50048"/>
    </source>
</evidence>
<dbReference type="Pfam" id="PF00172">
    <property type="entry name" value="Zn_clus"/>
    <property type="match status" value="1"/>
</dbReference>
<dbReference type="AlphaFoldDB" id="A0A5N6KS06"/>
<organism evidence="3 4">
    <name type="scientific">Carpinus fangiana</name>
    <dbReference type="NCBI Taxonomy" id="176857"/>
    <lineage>
        <taxon>Eukaryota</taxon>
        <taxon>Viridiplantae</taxon>
        <taxon>Streptophyta</taxon>
        <taxon>Embryophyta</taxon>
        <taxon>Tracheophyta</taxon>
        <taxon>Spermatophyta</taxon>
        <taxon>Magnoliopsida</taxon>
        <taxon>eudicotyledons</taxon>
        <taxon>Gunneridae</taxon>
        <taxon>Pentapetalae</taxon>
        <taxon>rosids</taxon>
        <taxon>fabids</taxon>
        <taxon>Fagales</taxon>
        <taxon>Betulaceae</taxon>
        <taxon>Carpinus</taxon>
    </lineage>
</organism>
<dbReference type="InterPro" id="IPR053175">
    <property type="entry name" value="DHMBA_Reg_Transcription_Factor"/>
</dbReference>
<dbReference type="PANTHER" id="PTHR38791">
    <property type="entry name" value="ZN(II)2CYS6 TRANSCRIPTION FACTOR (EUROFUNG)-RELATED-RELATED"/>
    <property type="match status" value="1"/>
</dbReference>
<comment type="caution">
    <text evidence="3">The sequence shown here is derived from an EMBL/GenBank/DDBJ whole genome shotgun (WGS) entry which is preliminary data.</text>
</comment>
<evidence type="ECO:0000256" key="1">
    <source>
        <dbReference type="SAM" id="MobiDB-lite"/>
    </source>
</evidence>
<dbReference type="OrthoDB" id="4491390at2759"/>
<reference evidence="3 4" key="1">
    <citation type="submission" date="2019-06" db="EMBL/GenBank/DDBJ databases">
        <title>A chromosomal-level reference genome of Carpinus fangiana (Coryloideae, Betulaceae).</title>
        <authorList>
            <person name="Yang X."/>
            <person name="Wang Z."/>
            <person name="Zhang L."/>
            <person name="Hao G."/>
            <person name="Liu J."/>
            <person name="Yang Y."/>
        </authorList>
    </citation>
    <scope>NUCLEOTIDE SEQUENCE [LARGE SCALE GENOMIC DNA]</scope>
    <source>
        <strain evidence="3">Cfa_2016G</strain>
        <tissue evidence="3">Leaf</tissue>
    </source>
</reference>
<dbReference type="Proteomes" id="UP000327013">
    <property type="component" value="Unassembled WGS sequence"/>
</dbReference>
<dbReference type="EMBL" id="VIBQ01000009">
    <property type="protein sequence ID" value="KAB8337327.1"/>
    <property type="molecule type" value="Genomic_DNA"/>
</dbReference>
<sequence length="588" mass="64731">MSGAPTAIPKRRKAPECENCFKRRIKCDGQRPECRKCISKGLKCPGVLDEFDLKFRDQSNVVKKKVEKQTSSVQSKKSAPKNPPETAMVPVKQAPAILHSVHLPPGAFTMNLFLDGHPTMLGSSGAADPWIAYMKPAIDRAQHTAPLRLAAEAMSLAVFGNHDAHAEAKLLAVDRYTRCISALRAAIADPIEAAADSTLMTVLLLTIYEYITSSDESGKERFYHHTDGAIAVAVYRQKTGSVSHQQMQMFWVVITSIVMRYTYIGKSRSLTNRETPQVMGGPNRKIAIPKQANVRNWIGGLNAATSDAGGKLFELMLGTLLLRTKSHDLHLVPISLDEGSVNLVQSLFESALEMNRKLDLWDSSLPLDKQATVHNALYALFDDEVATSEIWPGELLTFTNLHDACTYSQWRSLKIMVLCVGLRNLHWLRLNTGSIDRDPVFDNMRASLYEQIDGMCASVPYFLGIKQALPPALDSVYMKRLPLDGRGALSIAVMLQFCLLVEGIPPIQRRWIQGRLKYIAEDIGVQYATVGSQTESPCLLFEGDPIMLRTFGGRDDHALSTASMSIRSFSASPAPSSSSLGAHTAEAS</sequence>
<feature type="domain" description="Zn(2)-C6 fungal-type" evidence="2">
    <location>
        <begin position="16"/>
        <end position="44"/>
    </location>
</feature>
<accession>A0A5N6KS06</accession>
<evidence type="ECO:0000313" key="3">
    <source>
        <dbReference type="EMBL" id="KAB8337327.1"/>
    </source>
</evidence>
<dbReference type="SMART" id="SM00066">
    <property type="entry name" value="GAL4"/>
    <property type="match status" value="1"/>
</dbReference>
<dbReference type="GO" id="GO:0008270">
    <property type="term" value="F:zinc ion binding"/>
    <property type="evidence" value="ECO:0007669"/>
    <property type="project" value="InterPro"/>
</dbReference>
<protein>
    <recommendedName>
        <fullName evidence="2">Zn(2)-C6 fungal-type domain-containing protein</fullName>
    </recommendedName>
</protein>
<dbReference type="SUPFAM" id="SSF57701">
    <property type="entry name" value="Zn2/Cys6 DNA-binding domain"/>
    <property type="match status" value="1"/>
</dbReference>
<proteinExistence type="predicted"/>
<name>A0A5N6KS06_9ROSI</name>
<dbReference type="CDD" id="cd00067">
    <property type="entry name" value="GAL4"/>
    <property type="match status" value="1"/>
</dbReference>
<dbReference type="GO" id="GO:0000981">
    <property type="term" value="F:DNA-binding transcription factor activity, RNA polymerase II-specific"/>
    <property type="evidence" value="ECO:0007669"/>
    <property type="project" value="InterPro"/>
</dbReference>
<dbReference type="PROSITE" id="PS50048">
    <property type="entry name" value="ZN2_CY6_FUNGAL_2"/>
    <property type="match status" value="1"/>
</dbReference>
<feature type="region of interest" description="Disordered" evidence="1">
    <location>
        <begin position="65"/>
        <end position="86"/>
    </location>
</feature>
<gene>
    <name evidence="3" type="ORF">FH972_021627</name>
</gene>
<evidence type="ECO:0000313" key="4">
    <source>
        <dbReference type="Proteomes" id="UP000327013"/>
    </source>
</evidence>
<keyword evidence="4" id="KW-1185">Reference proteome</keyword>
<dbReference type="InterPro" id="IPR036864">
    <property type="entry name" value="Zn2-C6_fun-type_DNA-bd_sf"/>
</dbReference>
<dbReference type="Gene3D" id="4.10.240.10">
    <property type="entry name" value="Zn(2)-C6 fungal-type DNA-binding domain"/>
    <property type="match status" value="1"/>
</dbReference>
<dbReference type="InterPro" id="IPR001138">
    <property type="entry name" value="Zn2Cys6_DnaBD"/>
</dbReference>